<dbReference type="InterPro" id="IPR004821">
    <property type="entry name" value="Cyt_trans-like"/>
</dbReference>
<evidence type="ECO:0000259" key="3">
    <source>
        <dbReference type="Pfam" id="PF01467"/>
    </source>
</evidence>
<dbReference type="Pfam" id="PF01467">
    <property type="entry name" value="CTP_transf_like"/>
    <property type="match status" value="1"/>
</dbReference>
<feature type="non-terminal residue" evidence="4">
    <location>
        <position position="96"/>
    </location>
</feature>
<dbReference type="Gene3D" id="3.40.50.620">
    <property type="entry name" value="HUPs"/>
    <property type="match status" value="1"/>
</dbReference>
<accession>A0A0F9GH24</accession>
<dbReference type="PANTHER" id="PTHR43793">
    <property type="entry name" value="FAD SYNTHASE"/>
    <property type="match status" value="1"/>
</dbReference>
<dbReference type="NCBIfam" id="TIGR00125">
    <property type="entry name" value="cyt_tran_rel"/>
    <property type="match status" value="1"/>
</dbReference>
<sequence length="96" mass="10794">MKLVYSYYVLDIVHKGHLEMMKNAKAIAGEDGKLIVGILTDEAVMEKKPPPSIDFVDRMYIAQCLKFPDLVVAQDTYSNIGNLLRYDGIVTDISNQ</sequence>
<comment type="caution">
    <text evidence="4">The sequence shown here is derived from an EMBL/GenBank/DDBJ whole genome shotgun (WGS) entry which is preliminary data.</text>
</comment>
<dbReference type="InterPro" id="IPR014729">
    <property type="entry name" value="Rossmann-like_a/b/a_fold"/>
</dbReference>
<dbReference type="SUPFAM" id="SSF52374">
    <property type="entry name" value="Nucleotidylyl transferase"/>
    <property type="match status" value="1"/>
</dbReference>
<feature type="domain" description="Cytidyltransferase-like" evidence="3">
    <location>
        <begin position="11"/>
        <end position="64"/>
    </location>
</feature>
<evidence type="ECO:0000313" key="4">
    <source>
        <dbReference type="EMBL" id="KKL62487.1"/>
    </source>
</evidence>
<gene>
    <name evidence="4" type="ORF">LCGC14_2184700</name>
</gene>
<keyword evidence="1" id="KW-0808">Transferase</keyword>
<dbReference type="EMBL" id="LAZR01028474">
    <property type="protein sequence ID" value="KKL62487.1"/>
    <property type="molecule type" value="Genomic_DNA"/>
</dbReference>
<proteinExistence type="predicted"/>
<protein>
    <recommendedName>
        <fullName evidence="3">Cytidyltransferase-like domain-containing protein</fullName>
    </recommendedName>
</protein>
<dbReference type="GO" id="GO:0016779">
    <property type="term" value="F:nucleotidyltransferase activity"/>
    <property type="evidence" value="ECO:0007669"/>
    <property type="project" value="UniProtKB-KW"/>
</dbReference>
<dbReference type="InterPro" id="IPR050385">
    <property type="entry name" value="Archaeal_FAD_synthase"/>
</dbReference>
<reference evidence="4" key="1">
    <citation type="journal article" date="2015" name="Nature">
        <title>Complex archaea that bridge the gap between prokaryotes and eukaryotes.</title>
        <authorList>
            <person name="Spang A."/>
            <person name="Saw J.H."/>
            <person name="Jorgensen S.L."/>
            <person name="Zaremba-Niedzwiedzka K."/>
            <person name="Martijn J."/>
            <person name="Lind A.E."/>
            <person name="van Eijk R."/>
            <person name="Schleper C."/>
            <person name="Guy L."/>
            <person name="Ettema T.J."/>
        </authorList>
    </citation>
    <scope>NUCLEOTIDE SEQUENCE</scope>
</reference>
<dbReference type="AlphaFoldDB" id="A0A0F9GH24"/>
<keyword evidence="2" id="KW-0548">Nucleotidyltransferase</keyword>
<dbReference type="PANTHER" id="PTHR43793:SF1">
    <property type="entry name" value="FAD SYNTHASE"/>
    <property type="match status" value="1"/>
</dbReference>
<evidence type="ECO:0000256" key="1">
    <source>
        <dbReference type="ARBA" id="ARBA00022679"/>
    </source>
</evidence>
<organism evidence="4">
    <name type="scientific">marine sediment metagenome</name>
    <dbReference type="NCBI Taxonomy" id="412755"/>
    <lineage>
        <taxon>unclassified sequences</taxon>
        <taxon>metagenomes</taxon>
        <taxon>ecological metagenomes</taxon>
    </lineage>
</organism>
<evidence type="ECO:0000256" key="2">
    <source>
        <dbReference type="ARBA" id="ARBA00022695"/>
    </source>
</evidence>
<name>A0A0F9GH24_9ZZZZ</name>